<dbReference type="EMBL" id="BMBA01000004">
    <property type="protein sequence ID" value="GFZ32938.1"/>
    <property type="molecule type" value="Genomic_DNA"/>
</dbReference>
<organism evidence="2 3">
    <name type="scientific">Clostridium zeae</name>
    <dbReference type="NCBI Taxonomy" id="2759022"/>
    <lineage>
        <taxon>Bacteria</taxon>
        <taxon>Bacillati</taxon>
        <taxon>Bacillota</taxon>
        <taxon>Clostridia</taxon>
        <taxon>Eubacteriales</taxon>
        <taxon>Clostridiaceae</taxon>
        <taxon>Clostridium</taxon>
    </lineage>
</organism>
<keyword evidence="1" id="KW-0812">Transmembrane</keyword>
<feature type="transmembrane region" description="Helical" evidence="1">
    <location>
        <begin position="7"/>
        <end position="26"/>
    </location>
</feature>
<evidence type="ECO:0000313" key="3">
    <source>
        <dbReference type="Proteomes" id="UP000663802"/>
    </source>
</evidence>
<dbReference type="RefSeq" id="WP_206871191.1">
    <property type="nucleotide sequence ID" value="NZ_BMBA01000004.1"/>
</dbReference>
<dbReference type="Proteomes" id="UP000663802">
    <property type="component" value="Unassembled WGS sequence"/>
</dbReference>
<dbReference type="SUPFAM" id="SSF63825">
    <property type="entry name" value="YWTD domain"/>
    <property type="match status" value="1"/>
</dbReference>
<gene>
    <name evidence="2" type="ORF">CSC2_34640</name>
</gene>
<accession>A0ABQ1EE23</accession>
<name>A0ABQ1EE23_9CLOT</name>
<keyword evidence="3" id="KW-1185">Reference proteome</keyword>
<evidence type="ECO:0000256" key="1">
    <source>
        <dbReference type="SAM" id="Phobius"/>
    </source>
</evidence>
<protein>
    <recommendedName>
        <fullName evidence="4">YncE family protein</fullName>
    </recommendedName>
</protein>
<reference evidence="2 3" key="1">
    <citation type="journal article" date="2021" name="Int. J. Syst. Evol. Microbiol.">
        <title>Clostridium zeae sp. nov., isolated from corn silage.</title>
        <authorList>
            <person name="Kobayashi H."/>
            <person name="Tanizawa Y."/>
            <person name="Yagura M."/>
            <person name="Sakamoto M."/>
            <person name="Ohkuma M."/>
            <person name="Tohno M."/>
        </authorList>
    </citation>
    <scope>NUCLEOTIDE SEQUENCE [LARGE SCALE GENOMIC DNA]</scope>
    <source>
        <strain evidence="2 3">CSC2</strain>
    </source>
</reference>
<proteinExistence type="predicted"/>
<evidence type="ECO:0000313" key="2">
    <source>
        <dbReference type="EMBL" id="GFZ32938.1"/>
    </source>
</evidence>
<keyword evidence="1" id="KW-1133">Transmembrane helix</keyword>
<sequence length="363" mass="42135">MSKYFKVLFSIIIVILIITGIIYLFYSYNSNRYIKQGKISDIHIGIVQSTQNENIGYISFYDEKLDFLDEKKLPFGDMGDQTRVPYLSNNNFYIVPLGLGNKKDLKTIVKFDLNTGKYKTFNISQPAVLMFTVNNNDVYTTNTLNFIGHITECDTSTGQLYEWQKEGVIISSLKCYDNILYAWGTISKNNVNTPYLFLFESKGLKLLKQIPLYGCGTQQLDSYKIGDDIYFTNNLDIKGNDESKILSKFNVKTDRLENIELGEFNPNQIIEYNDKLYITHCNPYSANLNKITIFDPKDGNKKLIEMKNAMVQTIRYKDYMYSQDMQNLYVYDMKNLTLLSKVSINKDRKLTQSRFYIGGFFVK</sequence>
<keyword evidence="1" id="KW-0472">Membrane</keyword>
<evidence type="ECO:0008006" key="4">
    <source>
        <dbReference type="Google" id="ProtNLM"/>
    </source>
</evidence>
<comment type="caution">
    <text evidence="2">The sequence shown here is derived from an EMBL/GenBank/DDBJ whole genome shotgun (WGS) entry which is preliminary data.</text>
</comment>